<dbReference type="Pfam" id="PF03466">
    <property type="entry name" value="LysR_substrate"/>
    <property type="match status" value="1"/>
</dbReference>
<dbReference type="Proteomes" id="UP000235828">
    <property type="component" value="Chromosome A"/>
</dbReference>
<dbReference type="InterPro" id="IPR036390">
    <property type="entry name" value="WH_DNA-bd_sf"/>
</dbReference>
<evidence type="ECO:0000256" key="3">
    <source>
        <dbReference type="ARBA" id="ARBA00023125"/>
    </source>
</evidence>
<dbReference type="RefSeq" id="WP_102521677.1">
    <property type="nucleotide sequence ID" value="NZ_LT960611.1"/>
</dbReference>
<evidence type="ECO:0000259" key="5">
    <source>
        <dbReference type="PROSITE" id="PS50931"/>
    </source>
</evidence>
<dbReference type="InterPro" id="IPR058163">
    <property type="entry name" value="LysR-type_TF_proteobact-type"/>
</dbReference>
<evidence type="ECO:0000256" key="4">
    <source>
        <dbReference type="ARBA" id="ARBA00023163"/>
    </source>
</evidence>
<dbReference type="Gene3D" id="1.10.10.10">
    <property type="entry name" value="Winged helix-like DNA-binding domain superfamily/Winged helix DNA-binding domain"/>
    <property type="match status" value="1"/>
</dbReference>
<reference evidence="6 7" key="1">
    <citation type="submission" date="2017-10" db="EMBL/GenBank/DDBJ databases">
        <authorList>
            <person name="Banno H."/>
            <person name="Chua N.-H."/>
        </authorList>
    </citation>
    <scope>NUCLEOTIDE SEQUENCE [LARGE SCALE GENOMIC DNA]</scope>
    <source>
        <strain evidence="6">Vibrio tapetis CECT4600</strain>
    </source>
</reference>
<proteinExistence type="inferred from homology"/>
<keyword evidence="2" id="KW-0805">Transcription regulation</keyword>
<organism evidence="6 7">
    <name type="scientific">Vibrio tapetis subsp. tapetis</name>
    <dbReference type="NCBI Taxonomy" id="1671868"/>
    <lineage>
        <taxon>Bacteria</taxon>
        <taxon>Pseudomonadati</taxon>
        <taxon>Pseudomonadota</taxon>
        <taxon>Gammaproteobacteria</taxon>
        <taxon>Vibrionales</taxon>
        <taxon>Vibrionaceae</taxon>
        <taxon>Vibrio</taxon>
    </lineage>
</organism>
<dbReference type="CDD" id="cd08422">
    <property type="entry name" value="PBP2_CrgA_like"/>
    <property type="match status" value="1"/>
</dbReference>
<gene>
    <name evidence="6" type="ORF">VTAP4600_A0939</name>
</gene>
<name>A0A2N8ZAJ4_9VIBR</name>
<dbReference type="OrthoDB" id="9786526at2"/>
<dbReference type="Pfam" id="PF00126">
    <property type="entry name" value="HTH_1"/>
    <property type="match status" value="1"/>
</dbReference>
<dbReference type="GO" id="GO:0003700">
    <property type="term" value="F:DNA-binding transcription factor activity"/>
    <property type="evidence" value="ECO:0007669"/>
    <property type="project" value="InterPro"/>
</dbReference>
<dbReference type="InterPro" id="IPR000847">
    <property type="entry name" value="LysR_HTH_N"/>
</dbReference>
<dbReference type="PROSITE" id="PS50931">
    <property type="entry name" value="HTH_LYSR"/>
    <property type="match status" value="1"/>
</dbReference>
<dbReference type="Gene3D" id="3.40.190.290">
    <property type="match status" value="1"/>
</dbReference>
<evidence type="ECO:0000313" key="6">
    <source>
        <dbReference type="EMBL" id="SON48918.1"/>
    </source>
</evidence>
<dbReference type="EMBL" id="LT960611">
    <property type="protein sequence ID" value="SON48918.1"/>
    <property type="molecule type" value="Genomic_DNA"/>
</dbReference>
<keyword evidence="4" id="KW-0804">Transcription</keyword>
<dbReference type="SUPFAM" id="SSF53850">
    <property type="entry name" value="Periplasmic binding protein-like II"/>
    <property type="match status" value="1"/>
</dbReference>
<protein>
    <submittedName>
        <fullName evidence="6">Putative transcriptional regulator (LysR family)</fullName>
    </submittedName>
</protein>
<dbReference type="PANTHER" id="PTHR30537:SF31">
    <property type="entry name" value="TRANSCRIPTIONAL REGULATOR, LYSR FAMILY"/>
    <property type="match status" value="1"/>
</dbReference>
<dbReference type="GO" id="GO:0006351">
    <property type="term" value="P:DNA-templated transcription"/>
    <property type="evidence" value="ECO:0007669"/>
    <property type="project" value="TreeGrafter"/>
</dbReference>
<comment type="similarity">
    <text evidence="1">Belongs to the LysR transcriptional regulatory family.</text>
</comment>
<dbReference type="GO" id="GO:0043565">
    <property type="term" value="F:sequence-specific DNA binding"/>
    <property type="evidence" value="ECO:0007669"/>
    <property type="project" value="TreeGrafter"/>
</dbReference>
<dbReference type="SUPFAM" id="SSF46785">
    <property type="entry name" value="Winged helix' DNA-binding domain"/>
    <property type="match status" value="1"/>
</dbReference>
<accession>A0A2N8ZAJ4</accession>
<dbReference type="InterPro" id="IPR036388">
    <property type="entry name" value="WH-like_DNA-bd_sf"/>
</dbReference>
<keyword evidence="3" id="KW-0238">DNA-binding</keyword>
<sequence length="301" mass="33584">MIDLNDYFYFVHVVEKKGFSAAARTLGVPKSRLSRHVSQLEERLNIRLIQRTSRSISVTDAGDKFYQHARLVLDNMERAEASVQPMMNSLSGKVRISCSVGVAQFALKEIVTDFAIEHPQVQLEQHVSNDTIDLVSEGIDLVIRGHMATLPDSTLIQKKLATVEWHLFVGTPFIERHGLPDSPYALNDLPFLKVGWRNRNDILHLEHCDGIKTQIQLNTRFRSDDMETLSLAASKGLGIVALPAYVCHSRVQTGSLTRILPDWIAGAAQLSLLMPSRTGVPAQVNAFSEYLRANFVKAVTP</sequence>
<feature type="domain" description="HTH lysR-type" evidence="5">
    <location>
        <begin position="2"/>
        <end position="59"/>
    </location>
</feature>
<dbReference type="KEGG" id="vta:A0939"/>
<dbReference type="PANTHER" id="PTHR30537">
    <property type="entry name" value="HTH-TYPE TRANSCRIPTIONAL REGULATOR"/>
    <property type="match status" value="1"/>
</dbReference>
<evidence type="ECO:0000256" key="1">
    <source>
        <dbReference type="ARBA" id="ARBA00009437"/>
    </source>
</evidence>
<dbReference type="FunFam" id="1.10.10.10:FF:000001">
    <property type="entry name" value="LysR family transcriptional regulator"/>
    <property type="match status" value="1"/>
</dbReference>
<dbReference type="InterPro" id="IPR005119">
    <property type="entry name" value="LysR_subst-bd"/>
</dbReference>
<dbReference type="AlphaFoldDB" id="A0A2N8ZAJ4"/>
<evidence type="ECO:0000313" key="7">
    <source>
        <dbReference type="Proteomes" id="UP000235828"/>
    </source>
</evidence>
<evidence type="ECO:0000256" key="2">
    <source>
        <dbReference type="ARBA" id="ARBA00023015"/>
    </source>
</evidence>
<keyword evidence="7" id="KW-1185">Reference proteome</keyword>